<protein>
    <recommendedName>
        <fullName evidence="3">Tetratricopeptide repeat protein</fullName>
    </recommendedName>
</protein>
<dbReference type="Gene3D" id="1.25.40.10">
    <property type="entry name" value="Tetratricopeptide repeat domain"/>
    <property type="match status" value="1"/>
</dbReference>
<dbReference type="EMBL" id="VUOB01000022">
    <property type="protein sequence ID" value="KAA2262385.1"/>
    <property type="molecule type" value="Genomic_DNA"/>
</dbReference>
<dbReference type="OrthoDB" id="3884841at2"/>
<dbReference type="SUPFAM" id="SSF48452">
    <property type="entry name" value="TPR-like"/>
    <property type="match status" value="1"/>
</dbReference>
<gene>
    <name evidence="1" type="ORF">F0L68_14065</name>
</gene>
<dbReference type="SUPFAM" id="SSF52540">
    <property type="entry name" value="P-loop containing nucleoside triphosphate hydrolases"/>
    <property type="match status" value="1"/>
</dbReference>
<dbReference type="Pfam" id="PF13374">
    <property type="entry name" value="TPR_10"/>
    <property type="match status" value="1"/>
</dbReference>
<evidence type="ECO:0008006" key="3">
    <source>
        <dbReference type="Google" id="ProtNLM"/>
    </source>
</evidence>
<keyword evidence="2" id="KW-1185">Reference proteome</keyword>
<dbReference type="InterPro" id="IPR011990">
    <property type="entry name" value="TPR-like_helical_dom_sf"/>
</dbReference>
<evidence type="ECO:0000313" key="2">
    <source>
        <dbReference type="Proteomes" id="UP000323454"/>
    </source>
</evidence>
<dbReference type="InterPro" id="IPR027417">
    <property type="entry name" value="P-loop_NTPase"/>
</dbReference>
<dbReference type="RefSeq" id="WP_149849967.1">
    <property type="nucleotide sequence ID" value="NZ_VUOB01000022.1"/>
</dbReference>
<sequence length="909" mass="96651">MGERRALVVGSQCEQPNLLSSLPDTAWDVADTLLDEDRGACVPALAGTPVLLNPTTVELNNALDTAFERASADQATLLLAVLGHGEYGTGDPRVPPSEFHLANRISELLTTHHDLDGLVLLLDTCRRHAGDSPETEWITALGRAGRRFELLAAANEGPGTDGCLTRTVASTLRSGSPTLGGYLRLPDLRAVVARACDRSATVHLSFDGRRTVVTGDEGLWLARNPASCWQGSPFAGTGVADTAERLTRHYTPTDTVDAVVAAALGRAPCVAIHGPAGSGKSTVLAALIHPAIASDSVPAAFLHAVAWQADRRTPGQVAAELADHLTTTVPGFAAAREAFTATTDAGTLARADEFDRSLLGPLNRIDSPIRTIRVAVDLDGRLPPRLGDALRRLVELPLRVQVLLTTRDERGLPTGTVPVPIRPPDEPTIAGYLRAAGVASPLPATAPAWGAVTTAVAAATTGHHQQQPVTLNVIVGDVHGTVVQAGAIDGPVSIGDPTRTLLSNILNTPSTQDSRDLRTVLTVLAAAHDCSALPVRLLAHAASRLGAHRPIRDLLTQLGGLLLRGQPGTDAERVGLRDQATADALAAADPPTAASPVTASEIEAHQAIAEAIAALAPATEADRTGVEHEYAEVAEAEHLWRAGRFADALRAVDLRSSPVPVANREAWAAWRRRSAAELGPTHRLTLLAGARHGMWLAKSGDPHGALRVLEPLLGNTIRHLGSTDPDTLALRHNLAYWSAETGHPDRARDEFQQLARIHAELNGPDHEHTLDVRLQAAISAAKTGDVTWARGQFDELIPISERALGATHWVTISLLDNALFWGEETSPATTTTQHRIDRLAEAGRAIAGRDSDKSIGWRLHAAIYRAKYGHPAEAVTEFRALRHESIAIFGLDHAWTTRIAEQLAFWTTE</sequence>
<evidence type="ECO:0000313" key="1">
    <source>
        <dbReference type="EMBL" id="KAA2262385.1"/>
    </source>
</evidence>
<comment type="caution">
    <text evidence="1">The sequence shown here is derived from an EMBL/GenBank/DDBJ whole genome shotgun (WGS) entry which is preliminary data.</text>
</comment>
<accession>A0A5B2XH72</accession>
<dbReference type="AlphaFoldDB" id="A0A5B2XH72"/>
<reference evidence="1 2" key="1">
    <citation type="submission" date="2019-09" db="EMBL/GenBank/DDBJ databases">
        <title>Goodfellowia gen. nov., a new genus of the Pseudonocardineae related to Actinoalloteichus, containing Goodfellowia coeruleoviolacea gen. nov., comb. nov. gen. nov., comb. nov.</title>
        <authorList>
            <person name="Labeda D."/>
        </authorList>
    </citation>
    <scope>NUCLEOTIDE SEQUENCE [LARGE SCALE GENOMIC DNA]</scope>
    <source>
        <strain evidence="1 2">AN110305</strain>
    </source>
</reference>
<dbReference type="Proteomes" id="UP000323454">
    <property type="component" value="Unassembled WGS sequence"/>
</dbReference>
<organism evidence="1 2">
    <name type="scientific">Solihabitans fulvus</name>
    <dbReference type="NCBI Taxonomy" id="1892852"/>
    <lineage>
        <taxon>Bacteria</taxon>
        <taxon>Bacillati</taxon>
        <taxon>Actinomycetota</taxon>
        <taxon>Actinomycetes</taxon>
        <taxon>Pseudonocardiales</taxon>
        <taxon>Pseudonocardiaceae</taxon>
        <taxon>Solihabitans</taxon>
    </lineage>
</organism>
<proteinExistence type="predicted"/>
<name>A0A5B2XH72_9PSEU</name>
<reference evidence="1 2" key="2">
    <citation type="submission" date="2019-09" db="EMBL/GenBank/DDBJ databases">
        <authorList>
            <person name="Jin C."/>
        </authorList>
    </citation>
    <scope>NUCLEOTIDE SEQUENCE [LARGE SCALE GENOMIC DNA]</scope>
    <source>
        <strain evidence="1 2">AN110305</strain>
    </source>
</reference>